<sequence length="105" mass="11920">MRSTCSTVAGIPSRCARAGHSPCRLMLIYYILLCDTHAVTPSVCCNFRQGLLVLAAIVRVLQVQIYAWQLSWLATIFAVIVMSRHADPREEEPSFELLWPLLHHR</sequence>
<accession>A0ACB6R808</accession>
<dbReference type="Proteomes" id="UP000799755">
    <property type="component" value="Unassembled WGS sequence"/>
</dbReference>
<organism evidence="1 2">
    <name type="scientific">Lindgomyces ingoldianus</name>
    <dbReference type="NCBI Taxonomy" id="673940"/>
    <lineage>
        <taxon>Eukaryota</taxon>
        <taxon>Fungi</taxon>
        <taxon>Dikarya</taxon>
        <taxon>Ascomycota</taxon>
        <taxon>Pezizomycotina</taxon>
        <taxon>Dothideomycetes</taxon>
        <taxon>Pleosporomycetidae</taxon>
        <taxon>Pleosporales</taxon>
        <taxon>Lindgomycetaceae</taxon>
        <taxon>Lindgomyces</taxon>
    </lineage>
</organism>
<dbReference type="EMBL" id="MU003497">
    <property type="protein sequence ID" value="KAF2474880.1"/>
    <property type="molecule type" value="Genomic_DNA"/>
</dbReference>
<name>A0ACB6R808_9PLEO</name>
<proteinExistence type="predicted"/>
<keyword evidence="2" id="KW-1185">Reference proteome</keyword>
<protein>
    <submittedName>
        <fullName evidence="1">Uncharacterized protein</fullName>
    </submittedName>
</protein>
<evidence type="ECO:0000313" key="1">
    <source>
        <dbReference type="EMBL" id="KAF2474880.1"/>
    </source>
</evidence>
<comment type="caution">
    <text evidence="1">The sequence shown here is derived from an EMBL/GenBank/DDBJ whole genome shotgun (WGS) entry which is preliminary data.</text>
</comment>
<reference evidence="1" key="1">
    <citation type="journal article" date="2020" name="Stud. Mycol.">
        <title>101 Dothideomycetes genomes: a test case for predicting lifestyles and emergence of pathogens.</title>
        <authorList>
            <person name="Haridas S."/>
            <person name="Albert R."/>
            <person name="Binder M."/>
            <person name="Bloem J."/>
            <person name="Labutti K."/>
            <person name="Salamov A."/>
            <person name="Andreopoulos B."/>
            <person name="Baker S."/>
            <person name="Barry K."/>
            <person name="Bills G."/>
            <person name="Bluhm B."/>
            <person name="Cannon C."/>
            <person name="Castanera R."/>
            <person name="Culley D."/>
            <person name="Daum C."/>
            <person name="Ezra D."/>
            <person name="Gonzalez J."/>
            <person name="Henrissat B."/>
            <person name="Kuo A."/>
            <person name="Liang C."/>
            <person name="Lipzen A."/>
            <person name="Lutzoni F."/>
            <person name="Magnuson J."/>
            <person name="Mondo S."/>
            <person name="Nolan M."/>
            <person name="Ohm R."/>
            <person name="Pangilinan J."/>
            <person name="Park H.-J."/>
            <person name="Ramirez L."/>
            <person name="Alfaro M."/>
            <person name="Sun H."/>
            <person name="Tritt A."/>
            <person name="Yoshinaga Y."/>
            <person name="Zwiers L.-H."/>
            <person name="Turgeon B."/>
            <person name="Goodwin S."/>
            <person name="Spatafora J."/>
            <person name="Crous P."/>
            <person name="Grigoriev I."/>
        </authorList>
    </citation>
    <scope>NUCLEOTIDE SEQUENCE</scope>
    <source>
        <strain evidence="1">ATCC 200398</strain>
    </source>
</reference>
<evidence type="ECO:0000313" key="2">
    <source>
        <dbReference type="Proteomes" id="UP000799755"/>
    </source>
</evidence>
<gene>
    <name evidence="1" type="ORF">BDR25DRAFT_112762</name>
</gene>